<dbReference type="PANTHER" id="PTHR43648">
    <property type="entry name" value="ELECTRON TRANSFER FLAVOPROTEIN BETA SUBUNIT LYSINE METHYLTRANSFERASE"/>
    <property type="match status" value="1"/>
</dbReference>
<dbReference type="InterPro" id="IPR029063">
    <property type="entry name" value="SAM-dependent_MTases_sf"/>
</dbReference>
<evidence type="ECO:0000313" key="3">
    <source>
        <dbReference type="EMBL" id="AUX21463.1"/>
    </source>
</evidence>
<sequence length="193" mass="20926">MSDRPILIEVPPRFRVVTGPWDAEVDERTIVLGKSHAFGDGRHESTRMCLQALASFAPRGGFRLLDVGSGTGILSIGAAKLGGEAIGVDIDAAAIAIAEENARRSAVEARVRFATTWPSGTFDVVTANILRDVLTELAPRIVARLAPRGTLILSGLVFTDVPELVARYSPLLAGRRPEIFERDAWRTLVWRLA</sequence>
<dbReference type="Gene3D" id="3.40.50.150">
    <property type="entry name" value="Vaccinia Virus protein VP39"/>
    <property type="match status" value="1"/>
</dbReference>
<reference evidence="3 4" key="1">
    <citation type="submission" date="2015-09" db="EMBL/GenBank/DDBJ databases">
        <title>Sorangium comparison.</title>
        <authorList>
            <person name="Zaburannyi N."/>
            <person name="Bunk B."/>
            <person name="Overmann J."/>
            <person name="Mueller R."/>
        </authorList>
    </citation>
    <scope>NUCLEOTIDE SEQUENCE [LARGE SCALE GENOMIC DNA]</scope>
    <source>
        <strain evidence="3 4">So ceGT47</strain>
    </source>
</reference>
<protein>
    <recommendedName>
        <fullName evidence="5">Ribosomal protein L11 methyltransferase</fullName>
    </recommendedName>
</protein>
<keyword evidence="2" id="KW-0808">Transferase</keyword>
<dbReference type="CDD" id="cd02440">
    <property type="entry name" value="AdoMet_MTases"/>
    <property type="match status" value="1"/>
</dbReference>
<evidence type="ECO:0000313" key="4">
    <source>
        <dbReference type="Proteomes" id="UP000295781"/>
    </source>
</evidence>
<accession>A0A4P2PY69</accession>
<organism evidence="3 4">
    <name type="scientific">Sorangium cellulosum</name>
    <name type="common">Polyangium cellulosum</name>
    <dbReference type="NCBI Taxonomy" id="56"/>
    <lineage>
        <taxon>Bacteria</taxon>
        <taxon>Pseudomonadati</taxon>
        <taxon>Myxococcota</taxon>
        <taxon>Polyangia</taxon>
        <taxon>Polyangiales</taxon>
        <taxon>Polyangiaceae</taxon>
        <taxon>Sorangium</taxon>
    </lineage>
</organism>
<dbReference type="AlphaFoldDB" id="A0A4P2PY69"/>
<proteinExistence type="predicted"/>
<gene>
    <name evidence="3" type="ORF">SOCEGT47_019470</name>
</gene>
<name>A0A4P2PY69_SORCE</name>
<keyword evidence="1" id="KW-0489">Methyltransferase</keyword>
<evidence type="ECO:0008006" key="5">
    <source>
        <dbReference type="Google" id="ProtNLM"/>
    </source>
</evidence>
<dbReference type="GO" id="GO:0008276">
    <property type="term" value="F:protein methyltransferase activity"/>
    <property type="evidence" value="ECO:0007669"/>
    <property type="project" value="TreeGrafter"/>
</dbReference>
<dbReference type="EMBL" id="CP012670">
    <property type="protein sequence ID" value="AUX21463.1"/>
    <property type="molecule type" value="Genomic_DNA"/>
</dbReference>
<evidence type="ECO:0000256" key="1">
    <source>
        <dbReference type="ARBA" id="ARBA00022603"/>
    </source>
</evidence>
<dbReference type="Proteomes" id="UP000295781">
    <property type="component" value="Chromosome"/>
</dbReference>
<dbReference type="OrthoDB" id="9785995at2"/>
<dbReference type="InterPro" id="IPR050078">
    <property type="entry name" value="Ribosomal_L11_MeTrfase_PrmA"/>
</dbReference>
<dbReference type="RefSeq" id="WP_129346779.1">
    <property type="nucleotide sequence ID" value="NZ_CP012670.1"/>
</dbReference>
<dbReference type="PANTHER" id="PTHR43648:SF1">
    <property type="entry name" value="ELECTRON TRANSFER FLAVOPROTEIN BETA SUBUNIT LYSINE METHYLTRANSFERASE"/>
    <property type="match status" value="1"/>
</dbReference>
<dbReference type="GO" id="GO:0032259">
    <property type="term" value="P:methylation"/>
    <property type="evidence" value="ECO:0007669"/>
    <property type="project" value="UniProtKB-KW"/>
</dbReference>
<evidence type="ECO:0000256" key="2">
    <source>
        <dbReference type="ARBA" id="ARBA00022679"/>
    </source>
</evidence>
<dbReference type="SUPFAM" id="SSF53335">
    <property type="entry name" value="S-adenosyl-L-methionine-dependent methyltransferases"/>
    <property type="match status" value="1"/>
</dbReference>
<dbReference type="Pfam" id="PF06325">
    <property type="entry name" value="PrmA"/>
    <property type="match status" value="1"/>
</dbReference>